<keyword evidence="11" id="KW-0325">Glycoprotein</keyword>
<proteinExistence type="inferred from homology"/>
<evidence type="ECO:0000256" key="10">
    <source>
        <dbReference type="ARBA" id="ARBA00023136"/>
    </source>
</evidence>
<evidence type="ECO:0000256" key="11">
    <source>
        <dbReference type="ARBA" id="ARBA00023180"/>
    </source>
</evidence>
<evidence type="ECO:0000256" key="9">
    <source>
        <dbReference type="ARBA" id="ARBA00023034"/>
    </source>
</evidence>
<sequence length="769" mass="89518">MSKKWTLRIVRERKKQLRLLLAVCLILLTTSIIAYRKDPEWLSREIWTENLNTNLNVLDLSAPKNADFAQYKDMVCNNSILTDEIMIMHQVVAEVDDLRDSNSAHSLVYDAIFKTIDPRAIVKLSFQERCDLYFNKLYEIDPHWRLDPNDPFPLVDRNLYKWEDFRKAKWDEARETLAEKAETSKDDFGDNDAIEEELNQKYSEFWNETMLQEQRLVNSISHYRIYNKCFVTGSDEIVANKNSQFVAKQQQLADPRVEVPALAHRDFKTCSDMESRIYRWLSKSYPIYERWDGSILVNPPVMKDYINMVQPSNAKASKGKGSKKVKSKLTNNNYGCFVTGFKDLLNGKGIVFSIGDQHVDETCNLMRLLRALKTELPVQIVYKDDLSKESKAKIVNAARDDFIELPDSFKKVHSQFPDDYMTDKGLPPIEVWFVDVKSAIDSHYHRKFNGYSNKFLATFFNSFEEYILIDADTVPLKKPEYFFEISQYKNTGAYFYKDRSIQIFDPESESRFFQKMSPSLVDNFVFDFDLVKEDVLQNEALKEGMHHYMESGLVVVNRAIHFNAIMTMLHINFYELFSARVWGDKEIFWLGFMVNGEEYHMNKFFAAAIGEIQSGRTHKSQELCAAHPGHVAEDGVTLEWINSGFAYCGQSDKVNFEEAINNQWRYPDIKTSEQYESFYRGRMDISQALIPPYNRERLKNTQDEPEAGWRVDYDYCGGYMWCAYSSIGGKTSDGSDNSMTGTLIDFNKSDQDMWAYLGDVWFGLKPNRV</sequence>
<gene>
    <name evidence="12" type="primary">MNN1</name>
    <name evidence="12" type="ORF">CAAN4_E15544</name>
</gene>
<comment type="similarity">
    <text evidence="3">Belongs to the MNN1/MNT family.</text>
</comment>
<protein>
    <submittedName>
        <fullName evidence="12">Alpha-1,3-mannosyltransferase Mnn1p</fullName>
    </submittedName>
</protein>
<keyword evidence="13" id="KW-1185">Reference proteome</keyword>
<dbReference type="Proteomes" id="UP001497600">
    <property type="component" value="Chromosome E"/>
</dbReference>
<dbReference type="SUPFAM" id="SSF53448">
    <property type="entry name" value="Nucleotide-diphospho-sugar transferases"/>
    <property type="match status" value="1"/>
</dbReference>
<evidence type="ECO:0000256" key="6">
    <source>
        <dbReference type="ARBA" id="ARBA00022692"/>
    </source>
</evidence>
<evidence type="ECO:0000256" key="7">
    <source>
        <dbReference type="ARBA" id="ARBA00022968"/>
    </source>
</evidence>
<evidence type="ECO:0000256" key="2">
    <source>
        <dbReference type="ARBA" id="ARBA00004922"/>
    </source>
</evidence>
<accession>A0ABP0EIA0</accession>
<comment type="pathway">
    <text evidence="2">Protein modification; protein glycosylation.</text>
</comment>
<keyword evidence="8" id="KW-1133">Transmembrane helix</keyword>
<evidence type="ECO:0000256" key="3">
    <source>
        <dbReference type="ARBA" id="ARBA00009105"/>
    </source>
</evidence>
<evidence type="ECO:0000313" key="12">
    <source>
        <dbReference type="EMBL" id="CAK7909580.1"/>
    </source>
</evidence>
<keyword evidence="7" id="KW-0735">Signal-anchor</keyword>
<dbReference type="InterPro" id="IPR022751">
    <property type="entry name" value="Alpha_mannosyltransferase"/>
</dbReference>
<keyword evidence="5" id="KW-0808">Transferase</keyword>
<evidence type="ECO:0000256" key="5">
    <source>
        <dbReference type="ARBA" id="ARBA00022679"/>
    </source>
</evidence>
<dbReference type="PANTHER" id="PTHR31392:SF1">
    <property type="entry name" value="ALPHA-1,3-MANNOSYLTRANSFERASE MNN1-RELATED"/>
    <property type="match status" value="1"/>
</dbReference>
<keyword evidence="9" id="KW-0333">Golgi apparatus</keyword>
<evidence type="ECO:0000313" key="13">
    <source>
        <dbReference type="Proteomes" id="UP001497600"/>
    </source>
</evidence>
<keyword evidence="4" id="KW-0328">Glycosyltransferase</keyword>
<comment type="subcellular location">
    <subcellularLocation>
        <location evidence="1">Golgi apparatus membrane</location>
        <topology evidence="1">Single-pass type II membrane protein</topology>
    </subcellularLocation>
</comment>
<dbReference type="PANTHER" id="PTHR31392">
    <property type="entry name" value="ALPHA-1,3-MANNOSYLTRANSFERASE MNN1-RELATED"/>
    <property type="match status" value="1"/>
</dbReference>
<dbReference type="EMBL" id="OZ004257">
    <property type="protein sequence ID" value="CAK7909580.1"/>
    <property type="molecule type" value="Genomic_DNA"/>
</dbReference>
<evidence type="ECO:0000256" key="1">
    <source>
        <dbReference type="ARBA" id="ARBA00004323"/>
    </source>
</evidence>
<dbReference type="InterPro" id="IPR029044">
    <property type="entry name" value="Nucleotide-diphossugar_trans"/>
</dbReference>
<keyword evidence="10" id="KW-0472">Membrane</keyword>
<dbReference type="Pfam" id="PF11051">
    <property type="entry name" value="Mannosyl_trans3"/>
    <property type="match status" value="1"/>
</dbReference>
<evidence type="ECO:0000256" key="8">
    <source>
        <dbReference type="ARBA" id="ARBA00022989"/>
    </source>
</evidence>
<organism evidence="12 13">
    <name type="scientific">[Candida] anglica</name>
    <dbReference type="NCBI Taxonomy" id="148631"/>
    <lineage>
        <taxon>Eukaryota</taxon>
        <taxon>Fungi</taxon>
        <taxon>Dikarya</taxon>
        <taxon>Ascomycota</taxon>
        <taxon>Saccharomycotina</taxon>
        <taxon>Pichiomycetes</taxon>
        <taxon>Debaryomycetaceae</taxon>
        <taxon>Kurtzmaniella</taxon>
    </lineage>
</organism>
<name>A0ABP0EIA0_9ASCO</name>
<reference evidence="12 13" key="1">
    <citation type="submission" date="2024-01" db="EMBL/GenBank/DDBJ databases">
        <authorList>
            <consortium name="Genoscope - CEA"/>
            <person name="William W."/>
        </authorList>
    </citation>
    <scope>NUCLEOTIDE SEQUENCE [LARGE SCALE GENOMIC DNA]</scope>
    <source>
        <strain evidence="12 13">29B2s-10</strain>
    </source>
</reference>
<keyword evidence="6" id="KW-0812">Transmembrane</keyword>
<evidence type="ECO:0000256" key="4">
    <source>
        <dbReference type="ARBA" id="ARBA00022676"/>
    </source>
</evidence>